<organism evidence="3 4">
    <name type="scientific">Alosa alosa</name>
    <name type="common">allis shad</name>
    <dbReference type="NCBI Taxonomy" id="278164"/>
    <lineage>
        <taxon>Eukaryota</taxon>
        <taxon>Metazoa</taxon>
        <taxon>Chordata</taxon>
        <taxon>Craniata</taxon>
        <taxon>Vertebrata</taxon>
        <taxon>Euteleostomi</taxon>
        <taxon>Actinopterygii</taxon>
        <taxon>Neopterygii</taxon>
        <taxon>Teleostei</taxon>
        <taxon>Clupei</taxon>
        <taxon>Clupeiformes</taxon>
        <taxon>Clupeoidei</taxon>
        <taxon>Clupeidae</taxon>
        <taxon>Alosa</taxon>
    </lineage>
</organism>
<name>A0AAV6G4V1_9TELE</name>
<protein>
    <submittedName>
        <fullName evidence="3">Uncharacterized protein</fullName>
    </submittedName>
</protein>
<feature type="region of interest" description="Disordered" evidence="1">
    <location>
        <begin position="1"/>
        <end position="22"/>
    </location>
</feature>
<gene>
    <name evidence="3" type="ORF">AALO_G00204380</name>
</gene>
<evidence type="ECO:0000313" key="4">
    <source>
        <dbReference type="Proteomes" id="UP000823561"/>
    </source>
</evidence>
<proteinExistence type="predicted"/>
<keyword evidence="2" id="KW-0812">Transmembrane</keyword>
<comment type="caution">
    <text evidence="3">The sequence shown here is derived from an EMBL/GenBank/DDBJ whole genome shotgun (WGS) entry which is preliminary data.</text>
</comment>
<evidence type="ECO:0000313" key="3">
    <source>
        <dbReference type="EMBL" id="KAG5269649.1"/>
    </source>
</evidence>
<accession>A0AAV6G4V1</accession>
<reference evidence="3" key="1">
    <citation type="submission" date="2020-10" db="EMBL/GenBank/DDBJ databases">
        <title>Chromosome-scale genome assembly of the Allis shad, Alosa alosa.</title>
        <authorList>
            <person name="Margot Z."/>
            <person name="Christophe K."/>
            <person name="Cabau C."/>
            <person name="Louis A."/>
            <person name="Berthelot C."/>
            <person name="Parey E."/>
            <person name="Roest Crollius H."/>
            <person name="Montfort J."/>
            <person name="Robinson-Rechavi M."/>
            <person name="Bucao C."/>
            <person name="Bouchez O."/>
            <person name="Gislard M."/>
            <person name="Lluch J."/>
            <person name="Milhes M."/>
            <person name="Lampietro C."/>
            <person name="Lopez Roques C."/>
            <person name="Donnadieu C."/>
            <person name="Braasch I."/>
            <person name="Desvignes T."/>
            <person name="Postlethwait J."/>
            <person name="Bobe J."/>
            <person name="Guiguen Y."/>
        </authorList>
    </citation>
    <scope>NUCLEOTIDE SEQUENCE</scope>
    <source>
        <strain evidence="3">M-15738</strain>
        <tissue evidence="3">Blood</tissue>
    </source>
</reference>
<feature type="transmembrane region" description="Helical" evidence="2">
    <location>
        <begin position="53"/>
        <end position="73"/>
    </location>
</feature>
<evidence type="ECO:0000256" key="1">
    <source>
        <dbReference type="SAM" id="MobiDB-lite"/>
    </source>
</evidence>
<feature type="compositionally biased region" description="Basic residues" evidence="1">
    <location>
        <begin position="1"/>
        <end position="10"/>
    </location>
</feature>
<evidence type="ECO:0000256" key="2">
    <source>
        <dbReference type="SAM" id="Phobius"/>
    </source>
</evidence>
<keyword evidence="4" id="KW-1185">Reference proteome</keyword>
<keyword evidence="2" id="KW-1133">Transmembrane helix</keyword>
<dbReference type="EMBL" id="JADWDJ010000015">
    <property type="protein sequence ID" value="KAG5269649.1"/>
    <property type="molecule type" value="Genomic_DNA"/>
</dbReference>
<keyword evidence="2" id="KW-0472">Membrane</keyword>
<dbReference type="AlphaFoldDB" id="A0AAV6G4V1"/>
<sequence length="98" mass="10946">MRATQRRTHRGGILTNGPDEWTTRLKHGGRVQRLAAPQKWPDRPTDPNGGVGFFWRLFVCLLAFFSGSVTVRAPEAVSPRWKHGVTPGCQAEDHAVNQ</sequence>
<dbReference type="Proteomes" id="UP000823561">
    <property type="component" value="Chromosome 15"/>
</dbReference>